<sequence>MEGEAISFKFEGQVEEVDINTFTHVMMNYAKVVEAAAKEVDENSPMRINVRAVKPGCLDVVLGIAQNYIGGLFADPVTTLGTVANVVAIAGGLYELKKHLGKNGKIAKAQPTNNAQQIEITTDNGSTTIIDNHVYNIYINNPEVDKAINASFDTLENDERIESLSMSKVSSGEKLFTATRDEFAEIANSPSFEGSNIRHAISNERLIVIRPVLEKTSRKKWEFLWNNISIKAAILDSSFIDNTLAKQAFGIGTVMDVELDITQEFSEDLQAFTNKKYEIKEVIDVTKKPENQRLFN</sequence>
<evidence type="ECO:0000313" key="2">
    <source>
        <dbReference type="Proteomes" id="UP000831562"/>
    </source>
</evidence>
<reference evidence="1" key="1">
    <citation type="submission" date="2022-05" db="EMBL/GenBank/DDBJ databases">
        <title>Using nanopore sequencing to obtain complete genomes from saliva samples.</title>
        <authorList>
            <person name="Baker J.L."/>
        </authorList>
    </citation>
    <scope>NUCLEOTIDE SEQUENCE</scope>
    <source>
        <strain evidence="1">JCVI-JB-Lp32</strain>
    </source>
</reference>
<name>A0A9E7ACV2_9ACTN</name>
<dbReference type="Proteomes" id="UP000831562">
    <property type="component" value="Chromosome"/>
</dbReference>
<organism evidence="1 2">
    <name type="scientific">Lancefieldella parvula</name>
    <dbReference type="NCBI Taxonomy" id="1382"/>
    <lineage>
        <taxon>Bacteria</taxon>
        <taxon>Bacillati</taxon>
        <taxon>Actinomycetota</taxon>
        <taxon>Coriobacteriia</taxon>
        <taxon>Coriobacteriales</taxon>
        <taxon>Atopobiaceae</taxon>
        <taxon>Lancefieldella</taxon>
    </lineage>
</organism>
<gene>
    <name evidence="1" type="ORF">M3I19_00935</name>
</gene>
<dbReference type="AlphaFoldDB" id="A0A9E7ACV2"/>
<accession>A0A9E7ACV2</accession>
<protein>
    <submittedName>
        <fullName evidence="1">Uncharacterized protein</fullName>
    </submittedName>
</protein>
<dbReference type="EMBL" id="CP097092">
    <property type="protein sequence ID" value="UQF78300.1"/>
    <property type="molecule type" value="Genomic_DNA"/>
</dbReference>
<proteinExistence type="predicted"/>
<evidence type="ECO:0000313" key="1">
    <source>
        <dbReference type="EMBL" id="UQF78300.1"/>
    </source>
</evidence>